<sequence>MDITAVIASSALVIGQRIVVGVDGQIRVLKDGEPLLNGDVVLETSDESNQPIVKVNRFVDDNELDITDDIANIFAALEQGEDPTQLNDEFATAAGTSGGSSLVAGGSIERDGTEIIAQTEFLTEGFASIGLSETQSLGLIEAFQALDSTLDTTAPDAPALTLDTDSGSAADDFLTNDGSFTVG</sequence>
<gene>
    <name evidence="1" type="ORF">AB4566_14935</name>
</gene>
<keyword evidence="2" id="KW-1185">Reference proteome</keyword>
<evidence type="ECO:0000313" key="2">
    <source>
        <dbReference type="Proteomes" id="UP001570417"/>
    </source>
</evidence>
<proteinExistence type="predicted"/>
<evidence type="ECO:0000313" key="1">
    <source>
        <dbReference type="EMBL" id="MFA0569564.1"/>
    </source>
</evidence>
<protein>
    <submittedName>
        <fullName evidence="1">Hcalcium-binding protein</fullName>
    </submittedName>
</protein>
<reference evidence="1 2" key="1">
    <citation type="journal article" date="2024" name="ISME J.">
        <title>Tailless and filamentous prophages are predominant in marine Vibrio.</title>
        <authorList>
            <person name="Steensen K."/>
            <person name="Seneca J."/>
            <person name="Bartlau N."/>
            <person name="Yu X.A."/>
            <person name="Hussain F.A."/>
            <person name="Polz M.F."/>
        </authorList>
    </citation>
    <scope>NUCLEOTIDE SEQUENCE [LARGE SCALE GENOMIC DNA]</scope>
    <source>
        <strain evidence="1 2">10N.222.51.A1</strain>
    </source>
</reference>
<organism evidence="1 2">
    <name type="scientific">Vibrio gallaecicus</name>
    <dbReference type="NCBI Taxonomy" id="552386"/>
    <lineage>
        <taxon>Bacteria</taxon>
        <taxon>Pseudomonadati</taxon>
        <taxon>Pseudomonadota</taxon>
        <taxon>Gammaproteobacteria</taxon>
        <taxon>Vibrionales</taxon>
        <taxon>Vibrionaceae</taxon>
        <taxon>Vibrio</taxon>
    </lineage>
</organism>
<dbReference type="EMBL" id="JBFRUW010000056">
    <property type="protein sequence ID" value="MFA0569564.1"/>
    <property type="molecule type" value="Genomic_DNA"/>
</dbReference>
<accession>A0ABV4NDS5</accession>
<name>A0ABV4NDS5_9VIBR</name>
<dbReference type="Proteomes" id="UP001570417">
    <property type="component" value="Unassembled WGS sequence"/>
</dbReference>
<feature type="non-terminal residue" evidence="1">
    <location>
        <position position="183"/>
    </location>
</feature>
<comment type="caution">
    <text evidence="1">The sequence shown here is derived from an EMBL/GenBank/DDBJ whole genome shotgun (WGS) entry which is preliminary data.</text>
</comment>